<accession>A0ABN5FM44</accession>
<protein>
    <submittedName>
        <fullName evidence="1">Uncharacterized protein</fullName>
    </submittedName>
</protein>
<gene>
    <name evidence="1" type="ORF">AWU82_28415</name>
</gene>
<keyword evidence="2" id="KW-1185">Reference proteome</keyword>
<organism evidence="1 2">
    <name type="scientific">Pseudomonas glycinae</name>
    <dbReference type="NCBI Taxonomy" id="1785145"/>
    <lineage>
        <taxon>Bacteria</taxon>
        <taxon>Pseudomonadati</taxon>
        <taxon>Pseudomonadota</taxon>
        <taxon>Gammaproteobacteria</taxon>
        <taxon>Pseudomonadales</taxon>
        <taxon>Pseudomonadaceae</taxon>
        <taxon>Pseudomonas</taxon>
    </lineage>
</organism>
<sequence length="97" mass="10263">MGHVEVTALNHFVAAQFVDVHVVIAAVALSPTLAWMSVLELSPLSTELHTTQFHHAELTGALTKTLQRSSVPVTRIGIVGLVARSSVASSVMALHAK</sequence>
<evidence type="ECO:0000313" key="2">
    <source>
        <dbReference type="Proteomes" id="UP000075187"/>
    </source>
</evidence>
<proteinExistence type="predicted"/>
<reference evidence="1" key="1">
    <citation type="submission" date="2017-12" db="EMBL/GenBank/DDBJ databases">
        <title>Pseudomonas sp. MS586 complete sequence.</title>
        <authorList>
            <person name="Lu S."/>
            <person name="Deng P."/>
        </authorList>
    </citation>
    <scope>NUCLEOTIDE SEQUENCE</scope>
    <source>
        <strain evidence="1">MS586</strain>
    </source>
</reference>
<dbReference type="Proteomes" id="UP000075187">
    <property type="component" value="Chromosome"/>
</dbReference>
<name>A0ABN5FM44_9PSED</name>
<dbReference type="EMBL" id="CP014205">
    <property type="protein sequence ID" value="AUG97410.1"/>
    <property type="molecule type" value="Genomic_DNA"/>
</dbReference>
<evidence type="ECO:0000313" key="1">
    <source>
        <dbReference type="EMBL" id="AUG97410.1"/>
    </source>
</evidence>